<feature type="region of interest" description="Disordered" evidence="1">
    <location>
        <begin position="141"/>
        <end position="203"/>
    </location>
</feature>
<evidence type="ECO:0000256" key="1">
    <source>
        <dbReference type="SAM" id="MobiDB-lite"/>
    </source>
</evidence>
<feature type="compositionally biased region" description="Low complexity" evidence="1">
    <location>
        <begin position="146"/>
        <end position="162"/>
    </location>
</feature>
<sequence length="203" mass="21633">MSSKVKARKSSTASKSTISMAGTTSTPGQNANGINDAASMPPPKDPPQHLAMLEPEMTALSGCLRNAVIKTGQLYGFHADSRRLGIHKYAPNPPRTLITSLGREVEKYDQLCDAMESHLLRAIYLLQRDLAREQRSIKEAENAAISTRTRSKSLSKSPTSTRVPLPSSEGPSESTNAPPQGPSQSPPTSAGAPGRRQSAISLS</sequence>
<dbReference type="KEGG" id="sla:SERLADRAFT_453426"/>
<feature type="region of interest" description="Disordered" evidence="1">
    <location>
        <begin position="1"/>
        <end position="47"/>
    </location>
</feature>
<protein>
    <submittedName>
        <fullName evidence="2">Uncharacterized protein</fullName>
    </submittedName>
</protein>
<feature type="compositionally biased region" description="Low complexity" evidence="1">
    <location>
        <begin position="10"/>
        <end position="19"/>
    </location>
</feature>
<feature type="non-terminal residue" evidence="2">
    <location>
        <position position="203"/>
    </location>
</feature>
<dbReference type="GeneID" id="18816924"/>
<dbReference type="AlphaFoldDB" id="F8PB14"/>
<dbReference type="EMBL" id="GL945443">
    <property type="protein sequence ID" value="EGO19454.1"/>
    <property type="molecule type" value="Genomic_DNA"/>
</dbReference>
<organism>
    <name type="scientific">Serpula lacrymans var. lacrymans (strain S7.9)</name>
    <name type="common">Dry rot fungus</name>
    <dbReference type="NCBI Taxonomy" id="578457"/>
    <lineage>
        <taxon>Eukaryota</taxon>
        <taxon>Fungi</taxon>
        <taxon>Dikarya</taxon>
        <taxon>Basidiomycota</taxon>
        <taxon>Agaricomycotina</taxon>
        <taxon>Agaricomycetes</taxon>
        <taxon>Agaricomycetidae</taxon>
        <taxon>Boletales</taxon>
        <taxon>Coniophorineae</taxon>
        <taxon>Serpulaceae</taxon>
        <taxon>Serpula</taxon>
    </lineage>
</organism>
<accession>F8PB14</accession>
<feature type="compositionally biased region" description="Polar residues" evidence="1">
    <location>
        <begin position="20"/>
        <end position="33"/>
    </location>
</feature>
<dbReference type="HOGENOM" id="CLU_1351823_0_0_1"/>
<reference evidence="2" key="1">
    <citation type="submission" date="2011-04" db="EMBL/GenBank/DDBJ databases">
        <title>Evolution of plant cell wall degrading machinery underlies the functional diversity of forest fungi.</title>
        <authorList>
            <consortium name="US DOE Joint Genome Institute (JGI-PGF)"/>
            <person name="Eastwood D.C."/>
            <person name="Floudas D."/>
            <person name="Binder M."/>
            <person name="Majcherczyk A."/>
            <person name="Schneider P."/>
            <person name="Aerts A."/>
            <person name="Asiegbu F.O."/>
            <person name="Baker S.E."/>
            <person name="Barry K."/>
            <person name="Bendiksby M."/>
            <person name="Blumentritt M."/>
            <person name="Coutinho P.M."/>
            <person name="Cullen D."/>
            <person name="Cullen D."/>
            <person name="Gathman A."/>
            <person name="Goodell B."/>
            <person name="Henrissat B."/>
            <person name="Ihrmark K."/>
            <person name="Kauserud H."/>
            <person name="Kohler A."/>
            <person name="LaButti K."/>
            <person name="Lapidus A."/>
            <person name="Lavin J.L."/>
            <person name="Lee Y.-H."/>
            <person name="Lindquist E."/>
            <person name="Lilly W."/>
            <person name="Lucas S."/>
            <person name="Morin E."/>
            <person name="Murat C."/>
            <person name="Oguiza J.A."/>
            <person name="Park J."/>
            <person name="Pisabarro A.G."/>
            <person name="Riley R."/>
            <person name="Rosling A."/>
            <person name="Salamov A."/>
            <person name="Schmidt O."/>
            <person name="Schmutz J."/>
            <person name="Skrede I."/>
            <person name="Stenlid J."/>
            <person name="Wiebenga A."/>
            <person name="Xie X."/>
            <person name="Kues U."/>
            <person name="Hibbett D.S."/>
            <person name="Hoffmeister D."/>
            <person name="Hogberg N."/>
            <person name="Martin F."/>
            <person name="Grigoriev I.V."/>
            <person name="Watkinson S.C."/>
        </authorList>
    </citation>
    <scope>NUCLEOTIDE SEQUENCE</scope>
    <source>
        <strain evidence="2">S7.9</strain>
    </source>
</reference>
<dbReference type="Proteomes" id="UP000008064">
    <property type="component" value="Unassembled WGS sequence"/>
</dbReference>
<gene>
    <name evidence="2" type="ORF">SERLADRAFT_453426</name>
</gene>
<evidence type="ECO:0000313" key="2">
    <source>
        <dbReference type="EMBL" id="EGO19454.1"/>
    </source>
</evidence>
<dbReference type="RefSeq" id="XP_007323587.1">
    <property type="nucleotide sequence ID" value="XM_007323525.1"/>
</dbReference>
<proteinExistence type="predicted"/>
<dbReference type="OrthoDB" id="3365514at2759"/>
<name>F8PB14_SERL9</name>